<name>A0A2P7AWB8_9HYPH</name>
<keyword evidence="8" id="KW-1185">Reference proteome</keyword>
<feature type="transmembrane region" description="Helical" evidence="6">
    <location>
        <begin position="7"/>
        <end position="26"/>
    </location>
</feature>
<feature type="transmembrane region" description="Helical" evidence="6">
    <location>
        <begin position="124"/>
        <end position="146"/>
    </location>
</feature>
<evidence type="ECO:0000256" key="3">
    <source>
        <dbReference type="ARBA" id="ARBA00022692"/>
    </source>
</evidence>
<dbReference type="GO" id="GO:0005886">
    <property type="term" value="C:plasma membrane"/>
    <property type="evidence" value="ECO:0007669"/>
    <property type="project" value="UniProtKB-SubCell"/>
</dbReference>
<evidence type="ECO:0000256" key="5">
    <source>
        <dbReference type="ARBA" id="ARBA00023136"/>
    </source>
</evidence>
<keyword evidence="4 6" id="KW-1133">Transmembrane helix</keyword>
<organism evidence="7 8">
    <name type="scientific">Phyllobacterium endophyticum</name>
    <dbReference type="NCBI Taxonomy" id="1149773"/>
    <lineage>
        <taxon>Bacteria</taxon>
        <taxon>Pseudomonadati</taxon>
        <taxon>Pseudomonadota</taxon>
        <taxon>Alphaproteobacteria</taxon>
        <taxon>Hyphomicrobiales</taxon>
        <taxon>Phyllobacteriaceae</taxon>
        <taxon>Phyllobacterium</taxon>
    </lineage>
</organism>
<evidence type="ECO:0000313" key="8">
    <source>
        <dbReference type="Proteomes" id="UP000241158"/>
    </source>
</evidence>
<dbReference type="Proteomes" id="UP000241158">
    <property type="component" value="Unassembled WGS sequence"/>
</dbReference>
<evidence type="ECO:0000256" key="1">
    <source>
        <dbReference type="ARBA" id="ARBA00004651"/>
    </source>
</evidence>
<evidence type="ECO:0000313" key="7">
    <source>
        <dbReference type="EMBL" id="PSH58502.1"/>
    </source>
</evidence>
<evidence type="ECO:0000256" key="4">
    <source>
        <dbReference type="ARBA" id="ARBA00022989"/>
    </source>
</evidence>
<keyword evidence="5 6" id="KW-0472">Membrane</keyword>
<feature type="transmembrane region" description="Helical" evidence="6">
    <location>
        <begin position="183"/>
        <end position="208"/>
    </location>
</feature>
<dbReference type="RefSeq" id="WP_106716944.1">
    <property type="nucleotide sequence ID" value="NZ_JACHXT010000001.1"/>
</dbReference>
<gene>
    <name evidence="7" type="ORF">CU100_12995</name>
</gene>
<reference evidence="8" key="1">
    <citation type="submission" date="2017-11" db="EMBL/GenBank/DDBJ databases">
        <authorList>
            <person name="Kuznetsova I."/>
            <person name="Sazanova A."/>
            <person name="Chirak E."/>
            <person name="Safronova V."/>
            <person name="Willems A."/>
        </authorList>
    </citation>
    <scope>NUCLEOTIDE SEQUENCE [LARGE SCALE GENOMIC DNA]</scope>
    <source>
        <strain evidence="8">PEPV15</strain>
    </source>
</reference>
<feature type="transmembrane region" description="Helical" evidence="6">
    <location>
        <begin position="152"/>
        <end position="171"/>
    </location>
</feature>
<feature type="transmembrane region" description="Helical" evidence="6">
    <location>
        <begin position="214"/>
        <end position="235"/>
    </location>
</feature>
<feature type="transmembrane region" description="Helical" evidence="6">
    <location>
        <begin position="247"/>
        <end position="268"/>
    </location>
</feature>
<dbReference type="Pfam" id="PF03706">
    <property type="entry name" value="LPG_synthase_TM"/>
    <property type="match status" value="1"/>
</dbReference>
<proteinExistence type="predicted"/>
<dbReference type="InterPro" id="IPR022791">
    <property type="entry name" value="L-PG_synthase/AglD"/>
</dbReference>
<dbReference type="OrthoDB" id="2542372at2"/>
<keyword evidence="2" id="KW-1003">Cell membrane</keyword>
<keyword evidence="3 6" id="KW-0812">Transmembrane</keyword>
<accession>A0A2P7AWB8</accession>
<sequence length="296" mass="30915">MRLALRLTGILVTIASFIFVFSSIYTSFGQVTDDVLSFNFICVVGALTLLYAAALQLVGLAWYRMIVAVEPDSISKPAALSIFNRSQVYKYIPGNVFHMVGRYALAKAAGVTHGALAFSQIGEIAVISVAALLVAALLSTSTLHAHLGKTSIIFFLCATITALVVAVAASSRFRSALNKKSNVLAAVHVFILYVLFFLLNGVMVVALLATSHDYSGSIAPIIGIASAAWLLGFVIPGAPGGLGAREAILIAGMTAIGLPVSTAAAVAIGHRLSTIGGDALVAVIDSVVRWRSGPRR</sequence>
<evidence type="ECO:0000256" key="2">
    <source>
        <dbReference type="ARBA" id="ARBA00022475"/>
    </source>
</evidence>
<dbReference type="EMBL" id="PGGN01000002">
    <property type="protein sequence ID" value="PSH58502.1"/>
    <property type="molecule type" value="Genomic_DNA"/>
</dbReference>
<comment type="subcellular location">
    <subcellularLocation>
        <location evidence="1">Cell membrane</location>
        <topology evidence="1">Multi-pass membrane protein</topology>
    </subcellularLocation>
</comment>
<evidence type="ECO:0008006" key="9">
    <source>
        <dbReference type="Google" id="ProtNLM"/>
    </source>
</evidence>
<feature type="transmembrane region" description="Helical" evidence="6">
    <location>
        <begin position="38"/>
        <end position="63"/>
    </location>
</feature>
<protein>
    <recommendedName>
        <fullName evidence="9">Lysylphosphatidylglycerol synthetase family protein</fullName>
    </recommendedName>
</protein>
<dbReference type="AlphaFoldDB" id="A0A2P7AWB8"/>
<comment type="caution">
    <text evidence="7">The sequence shown here is derived from an EMBL/GenBank/DDBJ whole genome shotgun (WGS) entry which is preliminary data.</text>
</comment>
<evidence type="ECO:0000256" key="6">
    <source>
        <dbReference type="SAM" id="Phobius"/>
    </source>
</evidence>